<dbReference type="Pfam" id="PF00213">
    <property type="entry name" value="OSCP"/>
    <property type="match status" value="1"/>
</dbReference>
<keyword evidence="7 8" id="KW-0066">ATP synthesis</keyword>
<dbReference type="PROSITE" id="PS00389">
    <property type="entry name" value="ATPASE_DELTA"/>
    <property type="match status" value="1"/>
</dbReference>
<evidence type="ECO:0000256" key="3">
    <source>
        <dbReference type="ARBA" id="ARBA00022781"/>
    </source>
</evidence>
<comment type="subcellular location">
    <subcellularLocation>
        <location evidence="8">Cell membrane</location>
        <topology evidence="8">Peripheral membrane protein</topology>
    </subcellularLocation>
    <subcellularLocation>
        <location evidence="1">Membrane</location>
    </subcellularLocation>
</comment>
<dbReference type="PRINTS" id="PR00125">
    <property type="entry name" value="ATPASEDELTA"/>
</dbReference>
<evidence type="ECO:0000256" key="2">
    <source>
        <dbReference type="ARBA" id="ARBA00022448"/>
    </source>
</evidence>
<evidence type="ECO:0000256" key="4">
    <source>
        <dbReference type="ARBA" id="ARBA00023065"/>
    </source>
</evidence>
<keyword evidence="2 8" id="KW-0813">Transport</keyword>
<evidence type="ECO:0000313" key="9">
    <source>
        <dbReference type="EMBL" id="ANC78963.1"/>
    </source>
</evidence>
<evidence type="ECO:0000256" key="8">
    <source>
        <dbReference type="HAMAP-Rule" id="MF_01416"/>
    </source>
</evidence>
<comment type="function">
    <text evidence="8">This protein is part of the stalk that links CF(0) to CF(1). It either transmits conformational changes from CF(0) to CF(1) or is implicated in proton conduction.</text>
</comment>
<keyword evidence="10" id="KW-1185">Reference proteome</keyword>
<dbReference type="AlphaFoldDB" id="A0A160IR28"/>
<evidence type="ECO:0000313" key="10">
    <source>
        <dbReference type="Proteomes" id="UP000076623"/>
    </source>
</evidence>
<dbReference type="InterPro" id="IPR000711">
    <property type="entry name" value="ATPase_OSCP/dsu"/>
</dbReference>
<evidence type="ECO:0000256" key="7">
    <source>
        <dbReference type="ARBA" id="ARBA00023310"/>
    </source>
</evidence>
<keyword evidence="4 8" id="KW-0406">Ion transport</keyword>
<dbReference type="GO" id="GO:0005886">
    <property type="term" value="C:plasma membrane"/>
    <property type="evidence" value="ECO:0007669"/>
    <property type="project" value="UniProtKB-SubCell"/>
</dbReference>
<dbReference type="Gene3D" id="1.10.520.20">
    <property type="entry name" value="N-terminal domain of the delta subunit of the F1F0-ATP synthase"/>
    <property type="match status" value="1"/>
</dbReference>
<gene>
    <name evidence="8" type="primary">atpH</name>
    <name evidence="9" type="ORF">ABE65_020020</name>
</gene>
<dbReference type="OrthoDB" id="9802471at2"/>
<organism evidence="9 10">
    <name type="scientific">Fictibacillus phosphorivorans</name>
    <dbReference type="NCBI Taxonomy" id="1221500"/>
    <lineage>
        <taxon>Bacteria</taxon>
        <taxon>Bacillati</taxon>
        <taxon>Bacillota</taxon>
        <taxon>Bacilli</taxon>
        <taxon>Bacillales</taxon>
        <taxon>Fictibacillaceae</taxon>
        <taxon>Fictibacillus</taxon>
    </lineage>
</organism>
<dbReference type="RefSeq" id="WP_066398940.1">
    <property type="nucleotide sequence ID" value="NZ_CP015378.1"/>
</dbReference>
<keyword evidence="3 8" id="KW-0375">Hydrogen ion transport</keyword>
<dbReference type="InterPro" id="IPR026015">
    <property type="entry name" value="ATP_synth_OSCP/delta_N_sf"/>
</dbReference>
<reference evidence="9 10" key="1">
    <citation type="submission" date="2016-04" db="EMBL/GenBank/DDBJ databases">
        <title>Complete genome sequence of Fictibacillus phosphorivorans G25-29, a strain toxic to nematodes.</title>
        <authorList>
            <person name="Zheng Z."/>
        </authorList>
    </citation>
    <scope>NUCLEOTIDE SEQUENCE [LARGE SCALE GENOMIC DNA]</scope>
    <source>
        <strain evidence="9 10">G25-29</strain>
    </source>
</reference>
<keyword evidence="8" id="KW-1003">Cell membrane</keyword>
<dbReference type="KEGG" id="fpn:ABE65_020020"/>
<comment type="similarity">
    <text evidence="8">Belongs to the ATPase delta chain family.</text>
</comment>
<dbReference type="Proteomes" id="UP000076623">
    <property type="component" value="Chromosome"/>
</dbReference>
<comment type="function">
    <text evidence="8">F(1)F(0) ATP synthase produces ATP from ADP in the presence of a proton or sodium gradient. F-type ATPases consist of two structural domains, F(1) containing the extramembraneous catalytic core and F(0) containing the membrane proton channel, linked together by a central stalk and a peripheral stalk. During catalysis, ATP synthesis in the catalytic domain of F(1) is coupled via a rotary mechanism of the central stalk subunits to proton translocation.</text>
</comment>
<dbReference type="SUPFAM" id="SSF47928">
    <property type="entry name" value="N-terminal domain of the delta subunit of the F1F0-ATP synthase"/>
    <property type="match status" value="1"/>
</dbReference>
<accession>A0A160IR28</accession>
<evidence type="ECO:0000256" key="6">
    <source>
        <dbReference type="ARBA" id="ARBA00023196"/>
    </source>
</evidence>
<dbReference type="GO" id="GO:0045259">
    <property type="term" value="C:proton-transporting ATP synthase complex"/>
    <property type="evidence" value="ECO:0007669"/>
    <property type="project" value="UniProtKB-KW"/>
</dbReference>
<dbReference type="GO" id="GO:0046933">
    <property type="term" value="F:proton-transporting ATP synthase activity, rotational mechanism"/>
    <property type="evidence" value="ECO:0007669"/>
    <property type="project" value="UniProtKB-UniRule"/>
</dbReference>
<protein>
    <recommendedName>
        <fullName evidence="8">ATP synthase subunit delta</fullName>
    </recommendedName>
    <alternativeName>
        <fullName evidence="8">ATP synthase F(1) sector subunit delta</fullName>
    </alternativeName>
    <alternativeName>
        <fullName evidence="8">F-type ATPase subunit delta</fullName>
        <shortName evidence="8">F-ATPase subunit delta</shortName>
    </alternativeName>
</protein>
<evidence type="ECO:0000256" key="1">
    <source>
        <dbReference type="ARBA" id="ARBA00004370"/>
    </source>
</evidence>
<evidence type="ECO:0000256" key="5">
    <source>
        <dbReference type="ARBA" id="ARBA00023136"/>
    </source>
</evidence>
<dbReference type="STRING" id="1221500.ABE65_020020"/>
<dbReference type="PANTHER" id="PTHR11910">
    <property type="entry name" value="ATP SYNTHASE DELTA CHAIN"/>
    <property type="match status" value="1"/>
</dbReference>
<dbReference type="NCBIfam" id="NF004403">
    <property type="entry name" value="PRK05758.2-4"/>
    <property type="match status" value="1"/>
</dbReference>
<dbReference type="InterPro" id="IPR020781">
    <property type="entry name" value="ATPase_OSCP/d_CS"/>
</dbReference>
<dbReference type="EMBL" id="CP015378">
    <property type="protein sequence ID" value="ANC78963.1"/>
    <property type="molecule type" value="Genomic_DNA"/>
</dbReference>
<sequence length="183" mass="20298">MSKDQAIVAKRYALALFEVVGVTKLEDTVSELRLVKNVLELNKELQKVLSHPKVSKDQKKALIKESVGAELSTAVMNTIYLMVDRNRYTYITEMAAQFIELANEAQGIADANVYSVRPLSDSEIQKLEQTFAARVGKRALRINNIVDSSLVGGIKIRIGNRIFDGSISGKLNRMERQLASNGS</sequence>
<proteinExistence type="inferred from homology"/>
<name>A0A160IR28_9BACL</name>
<keyword evidence="6 8" id="KW-0139">CF(1)</keyword>
<dbReference type="NCBIfam" id="TIGR01145">
    <property type="entry name" value="ATP_synt_delta"/>
    <property type="match status" value="1"/>
</dbReference>
<keyword evidence="5 8" id="KW-0472">Membrane</keyword>
<dbReference type="HAMAP" id="MF_01416">
    <property type="entry name" value="ATP_synth_delta_bact"/>
    <property type="match status" value="1"/>
</dbReference>